<dbReference type="OMA" id="EENCTRI"/>
<dbReference type="GO" id="GO:0007160">
    <property type="term" value="P:cell-matrix adhesion"/>
    <property type="evidence" value="ECO:0007669"/>
    <property type="project" value="TreeGrafter"/>
</dbReference>
<dbReference type="InterPro" id="IPR028994">
    <property type="entry name" value="Integrin_alpha_N"/>
</dbReference>
<accession>A0A8C3FQ63</accession>
<dbReference type="GO" id="GO:0005178">
    <property type="term" value="F:integrin binding"/>
    <property type="evidence" value="ECO:0007669"/>
    <property type="project" value="TreeGrafter"/>
</dbReference>
<dbReference type="Ensembl" id="ENSCPBT00000014114.1">
    <property type="protein sequence ID" value="ENSCPBP00000011807.1"/>
    <property type="gene ID" value="ENSCPBG00000008962.1"/>
</dbReference>
<organism evidence="2 3">
    <name type="scientific">Chrysemys picta bellii</name>
    <name type="common">Western painted turtle</name>
    <name type="synonym">Emys bellii</name>
    <dbReference type="NCBI Taxonomy" id="8478"/>
    <lineage>
        <taxon>Eukaryota</taxon>
        <taxon>Metazoa</taxon>
        <taxon>Chordata</taxon>
        <taxon>Craniata</taxon>
        <taxon>Vertebrata</taxon>
        <taxon>Euteleostomi</taxon>
        <taxon>Archelosauria</taxon>
        <taxon>Testudinata</taxon>
        <taxon>Testudines</taxon>
        <taxon>Cryptodira</taxon>
        <taxon>Durocryptodira</taxon>
        <taxon>Testudinoidea</taxon>
        <taxon>Emydidae</taxon>
        <taxon>Chrysemys</taxon>
    </lineage>
</organism>
<dbReference type="GO" id="GO:0009897">
    <property type="term" value="C:external side of plasma membrane"/>
    <property type="evidence" value="ECO:0007669"/>
    <property type="project" value="TreeGrafter"/>
</dbReference>
<reference evidence="2" key="1">
    <citation type="submission" date="2025-08" db="UniProtKB">
        <authorList>
            <consortium name="Ensembl"/>
        </authorList>
    </citation>
    <scope>IDENTIFICATION</scope>
</reference>
<evidence type="ECO:0000313" key="3">
    <source>
        <dbReference type="Proteomes" id="UP000694380"/>
    </source>
</evidence>
<reference evidence="2" key="2">
    <citation type="submission" date="2025-09" db="UniProtKB">
        <authorList>
            <consortium name="Ensembl"/>
        </authorList>
    </citation>
    <scope>IDENTIFICATION</scope>
</reference>
<dbReference type="PROSITE" id="PS51470">
    <property type="entry name" value="FG_GAP"/>
    <property type="match status" value="1"/>
</dbReference>
<proteinExistence type="predicted"/>
<dbReference type="PANTHER" id="PTHR23220">
    <property type="entry name" value="INTEGRIN ALPHA"/>
    <property type="match status" value="1"/>
</dbReference>
<dbReference type="GO" id="GO:0001525">
    <property type="term" value="P:angiogenesis"/>
    <property type="evidence" value="ECO:0007669"/>
    <property type="project" value="TreeGrafter"/>
</dbReference>
<dbReference type="InterPro" id="IPR013519">
    <property type="entry name" value="Int_alpha_beta-p"/>
</dbReference>
<dbReference type="GO" id="GO:0033627">
    <property type="term" value="P:cell adhesion mediated by integrin"/>
    <property type="evidence" value="ECO:0007669"/>
    <property type="project" value="TreeGrafter"/>
</dbReference>
<name>A0A8C3FQ63_CHRPI</name>
<evidence type="ECO:0000313" key="2">
    <source>
        <dbReference type="Ensembl" id="ENSCPBP00000011807.1"/>
    </source>
</evidence>
<dbReference type="Proteomes" id="UP000694380">
    <property type="component" value="Unplaced"/>
</dbReference>
<protein>
    <submittedName>
        <fullName evidence="2">Uncharacterized protein</fullName>
    </submittedName>
</protein>
<dbReference type="GO" id="GO:0007229">
    <property type="term" value="P:integrin-mediated signaling pathway"/>
    <property type="evidence" value="ECO:0007669"/>
    <property type="project" value="TreeGrafter"/>
</dbReference>
<evidence type="ECO:0000256" key="1">
    <source>
        <dbReference type="PROSITE-ProRule" id="PRU00803"/>
    </source>
</evidence>
<dbReference type="SMART" id="SM00191">
    <property type="entry name" value="Int_alpha"/>
    <property type="match status" value="1"/>
</dbReference>
<feature type="repeat" description="FG-GAP" evidence="1">
    <location>
        <begin position="37"/>
        <end position="99"/>
    </location>
</feature>
<dbReference type="Gene3D" id="2.130.10.130">
    <property type="entry name" value="Integrin alpha, N-terminal"/>
    <property type="match status" value="1"/>
</dbReference>
<dbReference type="GeneTree" id="ENSGT00940000160724"/>
<sequence length="186" mass="20187">MSRNPRAPLRPDPPRRFCLVLLAPPGPWPVRAFNLHSDRPTIYAGPNDSYFGFAMDFFQGSKGSMSVVVGAPRANTSQPGVVEAGAVYLCPWAPGGTPCSIIEFDTKGERGAGELGSRLQWVALSVRSSCQACAPLQHWNAFEGEAQATQTPVGTCFVATDGLSRFAEYAPCRCHHMDAIYEHSRE</sequence>
<dbReference type="SUPFAM" id="SSF69318">
    <property type="entry name" value="Integrin alpha N-terminal domain"/>
    <property type="match status" value="1"/>
</dbReference>
<dbReference type="GO" id="GO:0098609">
    <property type="term" value="P:cell-cell adhesion"/>
    <property type="evidence" value="ECO:0007669"/>
    <property type="project" value="TreeGrafter"/>
</dbReference>
<keyword evidence="3" id="KW-1185">Reference proteome</keyword>
<dbReference type="AlphaFoldDB" id="A0A8C3FQ63"/>
<dbReference type="GO" id="GO:0008305">
    <property type="term" value="C:integrin complex"/>
    <property type="evidence" value="ECO:0007669"/>
    <property type="project" value="TreeGrafter"/>
</dbReference>
<dbReference type="PANTHER" id="PTHR23220:SF73">
    <property type="entry name" value="INTEGRIN ALPHA-IIB"/>
    <property type="match status" value="1"/>
</dbReference>